<organism evidence="2 3">
    <name type="scientific">Dendrothele bispora (strain CBS 962.96)</name>
    <dbReference type="NCBI Taxonomy" id="1314807"/>
    <lineage>
        <taxon>Eukaryota</taxon>
        <taxon>Fungi</taxon>
        <taxon>Dikarya</taxon>
        <taxon>Basidiomycota</taxon>
        <taxon>Agaricomycotina</taxon>
        <taxon>Agaricomycetes</taxon>
        <taxon>Agaricomycetidae</taxon>
        <taxon>Agaricales</taxon>
        <taxon>Agaricales incertae sedis</taxon>
        <taxon>Dendrothele</taxon>
    </lineage>
</organism>
<protein>
    <submittedName>
        <fullName evidence="2">Uncharacterized protein</fullName>
    </submittedName>
</protein>
<accession>A0A4S8KRW9</accession>
<keyword evidence="1" id="KW-1133">Transmembrane helix</keyword>
<dbReference type="EMBL" id="ML180206">
    <property type="protein sequence ID" value="THU78371.1"/>
    <property type="molecule type" value="Genomic_DNA"/>
</dbReference>
<reference evidence="2 3" key="1">
    <citation type="journal article" date="2019" name="Nat. Ecol. Evol.">
        <title>Megaphylogeny resolves global patterns of mushroom evolution.</title>
        <authorList>
            <person name="Varga T."/>
            <person name="Krizsan K."/>
            <person name="Foldi C."/>
            <person name="Dima B."/>
            <person name="Sanchez-Garcia M."/>
            <person name="Sanchez-Ramirez S."/>
            <person name="Szollosi G.J."/>
            <person name="Szarkandi J.G."/>
            <person name="Papp V."/>
            <person name="Albert L."/>
            <person name="Andreopoulos W."/>
            <person name="Angelini C."/>
            <person name="Antonin V."/>
            <person name="Barry K.W."/>
            <person name="Bougher N.L."/>
            <person name="Buchanan P."/>
            <person name="Buyck B."/>
            <person name="Bense V."/>
            <person name="Catcheside P."/>
            <person name="Chovatia M."/>
            <person name="Cooper J."/>
            <person name="Damon W."/>
            <person name="Desjardin D."/>
            <person name="Finy P."/>
            <person name="Geml J."/>
            <person name="Haridas S."/>
            <person name="Hughes K."/>
            <person name="Justo A."/>
            <person name="Karasinski D."/>
            <person name="Kautmanova I."/>
            <person name="Kiss B."/>
            <person name="Kocsube S."/>
            <person name="Kotiranta H."/>
            <person name="LaButti K.M."/>
            <person name="Lechner B.E."/>
            <person name="Liimatainen K."/>
            <person name="Lipzen A."/>
            <person name="Lukacs Z."/>
            <person name="Mihaltcheva S."/>
            <person name="Morgado L.N."/>
            <person name="Niskanen T."/>
            <person name="Noordeloos M.E."/>
            <person name="Ohm R.A."/>
            <person name="Ortiz-Santana B."/>
            <person name="Ovrebo C."/>
            <person name="Racz N."/>
            <person name="Riley R."/>
            <person name="Savchenko A."/>
            <person name="Shiryaev A."/>
            <person name="Soop K."/>
            <person name="Spirin V."/>
            <person name="Szebenyi C."/>
            <person name="Tomsovsky M."/>
            <person name="Tulloss R.E."/>
            <person name="Uehling J."/>
            <person name="Grigoriev I.V."/>
            <person name="Vagvolgyi C."/>
            <person name="Papp T."/>
            <person name="Martin F.M."/>
            <person name="Miettinen O."/>
            <person name="Hibbett D.S."/>
            <person name="Nagy L.G."/>
        </authorList>
    </citation>
    <scope>NUCLEOTIDE SEQUENCE [LARGE SCALE GENOMIC DNA]</scope>
    <source>
        <strain evidence="2 3">CBS 962.96</strain>
    </source>
</reference>
<name>A0A4S8KRW9_DENBC</name>
<evidence type="ECO:0000313" key="3">
    <source>
        <dbReference type="Proteomes" id="UP000297245"/>
    </source>
</evidence>
<dbReference type="AlphaFoldDB" id="A0A4S8KRW9"/>
<keyword evidence="1" id="KW-0472">Membrane</keyword>
<proteinExistence type="predicted"/>
<feature type="transmembrane region" description="Helical" evidence="1">
    <location>
        <begin position="17"/>
        <end position="38"/>
    </location>
</feature>
<keyword evidence="3" id="KW-1185">Reference proteome</keyword>
<keyword evidence="1" id="KW-0812">Transmembrane</keyword>
<sequence>MSSACFWTMGDVVQKKLGLHVGFRVLVSFMVLIGVEWIEGHKSDGMQLL</sequence>
<evidence type="ECO:0000313" key="2">
    <source>
        <dbReference type="EMBL" id="THU78371.1"/>
    </source>
</evidence>
<gene>
    <name evidence="2" type="ORF">K435DRAFT_876702</name>
</gene>
<dbReference type="Proteomes" id="UP000297245">
    <property type="component" value="Unassembled WGS sequence"/>
</dbReference>
<evidence type="ECO:0000256" key="1">
    <source>
        <dbReference type="SAM" id="Phobius"/>
    </source>
</evidence>